<evidence type="ECO:0000256" key="1">
    <source>
        <dbReference type="SAM" id="Phobius"/>
    </source>
</evidence>
<keyword evidence="1" id="KW-0472">Membrane</keyword>
<dbReference type="Proteomes" id="UP001151752">
    <property type="component" value="Unassembled WGS sequence"/>
</dbReference>
<name>A0A9Q0VQU4_9ROSI</name>
<comment type="caution">
    <text evidence="2">The sequence shown here is derived from an EMBL/GenBank/DDBJ whole genome shotgun (WGS) entry which is preliminary data.</text>
</comment>
<sequence length="59" mass="6838">MPRSQITRNLIDMTFTIVVNILLGIILTTSGEKKAFIYYRDCVIRFLLFAASSFRIKTH</sequence>
<feature type="transmembrane region" description="Helical" evidence="1">
    <location>
        <begin position="12"/>
        <end position="31"/>
    </location>
</feature>
<gene>
    <name evidence="2" type="ORF">OIU74_027475</name>
</gene>
<protein>
    <submittedName>
        <fullName evidence="2">TETRATRICOPEPTIDE REPEAT PROTEIN 5</fullName>
    </submittedName>
</protein>
<reference evidence="2" key="2">
    <citation type="journal article" date="2023" name="Int. J. Mol. Sci.">
        <title>De Novo Assembly and Annotation of 11 Diverse Shrub Willow (Salix) Genomes Reveals Novel Gene Organization in Sex-Linked Regions.</title>
        <authorList>
            <person name="Hyden B."/>
            <person name="Feng K."/>
            <person name="Yates T.B."/>
            <person name="Jawdy S."/>
            <person name="Cereghino C."/>
            <person name="Smart L.B."/>
            <person name="Muchero W."/>
        </authorList>
    </citation>
    <scope>NUCLEOTIDE SEQUENCE</scope>
    <source>
        <tissue evidence="2">Shoot tip</tissue>
    </source>
</reference>
<reference evidence="2" key="1">
    <citation type="submission" date="2022-11" db="EMBL/GenBank/DDBJ databases">
        <authorList>
            <person name="Hyden B.L."/>
            <person name="Feng K."/>
            <person name="Yates T."/>
            <person name="Jawdy S."/>
            <person name="Smart L.B."/>
            <person name="Muchero W."/>
        </authorList>
    </citation>
    <scope>NUCLEOTIDE SEQUENCE</scope>
    <source>
        <tissue evidence="2">Shoot tip</tissue>
    </source>
</reference>
<dbReference type="AlphaFoldDB" id="A0A9Q0VQU4"/>
<keyword evidence="1" id="KW-1133">Transmembrane helix</keyword>
<proteinExistence type="predicted"/>
<organism evidence="2 3">
    <name type="scientific">Salix koriyanagi</name>
    <dbReference type="NCBI Taxonomy" id="2511006"/>
    <lineage>
        <taxon>Eukaryota</taxon>
        <taxon>Viridiplantae</taxon>
        <taxon>Streptophyta</taxon>
        <taxon>Embryophyta</taxon>
        <taxon>Tracheophyta</taxon>
        <taxon>Spermatophyta</taxon>
        <taxon>Magnoliopsida</taxon>
        <taxon>eudicotyledons</taxon>
        <taxon>Gunneridae</taxon>
        <taxon>Pentapetalae</taxon>
        <taxon>rosids</taxon>
        <taxon>fabids</taxon>
        <taxon>Malpighiales</taxon>
        <taxon>Salicaceae</taxon>
        <taxon>Saliceae</taxon>
        <taxon>Salix</taxon>
    </lineage>
</organism>
<evidence type="ECO:0000313" key="2">
    <source>
        <dbReference type="EMBL" id="KAJ6752661.1"/>
    </source>
</evidence>
<accession>A0A9Q0VQU4</accession>
<keyword evidence="1" id="KW-0812">Transmembrane</keyword>
<dbReference type="EMBL" id="JAPFFM010000008">
    <property type="protein sequence ID" value="KAJ6752661.1"/>
    <property type="molecule type" value="Genomic_DNA"/>
</dbReference>
<keyword evidence="3" id="KW-1185">Reference proteome</keyword>
<evidence type="ECO:0000313" key="3">
    <source>
        <dbReference type="Proteomes" id="UP001151752"/>
    </source>
</evidence>